<dbReference type="Pfam" id="PF03372">
    <property type="entry name" value="Exo_endo_phos"/>
    <property type="match status" value="1"/>
</dbReference>
<feature type="domain" description="Endonuclease/exonuclease/phosphatase" evidence="2">
    <location>
        <begin position="4"/>
        <end position="235"/>
    </location>
</feature>
<dbReference type="EMBL" id="GBYX01473468">
    <property type="protein sequence ID" value="JAO08191.1"/>
    <property type="molecule type" value="Transcribed_RNA"/>
</dbReference>
<reference evidence="3" key="1">
    <citation type="submission" date="2014-12" db="EMBL/GenBank/DDBJ databases">
        <title>Parallel Evolution in Life History Adaptation Evident in the Tissue-Specific Poeciliopsis prolifica transcriptome.</title>
        <authorList>
            <person name="Jue N.K."/>
            <person name="Foley R.J."/>
            <person name="Obergfell C."/>
            <person name="Reznick D.N."/>
            <person name="O'Neill R.J."/>
            <person name="O'Neill M.J."/>
        </authorList>
    </citation>
    <scope>NUCLEOTIDE SEQUENCE</scope>
</reference>
<proteinExistence type="predicted"/>
<dbReference type="EMBL" id="GBYX01473467">
    <property type="protein sequence ID" value="JAO08192.1"/>
    <property type="molecule type" value="Transcribed_RNA"/>
</dbReference>
<feature type="domain" description="Reverse transcriptase" evidence="1">
    <location>
        <begin position="541"/>
        <end position="635"/>
    </location>
</feature>
<accession>A0A0S7EYH5</accession>
<dbReference type="SUPFAM" id="SSF56672">
    <property type="entry name" value="DNA/RNA polymerases"/>
    <property type="match status" value="1"/>
</dbReference>
<dbReference type="AlphaFoldDB" id="A0A0S7EYH5"/>
<sequence>MRVISYNCRGLRVGNTAGDKARRLVVDKLLQECDVLCLQETFLSKQDLGSLNCINDCFCGAGESTVDLSMGIVRGRIAGGVAILWHKKLDPVLNVIRTGVDWCIAVHFKIENKEFIIINVYTPYECPQNEDIYLNRLAFLSSFIDDHCFTSVYVVGDMNADISDEHSSFAKHMHQFCDDNSLLLSSQLLLPAESYTYISEAWHTMSWLDHCISSADAHTVVKSLEILYEYSMSDHVPFLMMLDIKNLPEFIRGANSAPTFKINWSTLSKDDLLVYRMKTDLLLSKINLPLPAITCSDVNCSDISHCTDLHTMYDGIVDALYQSTRPYLSYRRTNSIRPGWNKHVSGCRAEAKQAYKMWVQAGKPRHGTILDYKKLTSAKFKYAIRYISKCEQNMRADSMAEKLLCNDTTGFWNDVRALNRSAALLPNTIEGISGAHNIVDLWRQHYSALFNCVQNEPYGLGNIAKNDVVIITPSEIQQAIVNLCENKATGSDGIAAEHLKYASQQVSVLLAMCFSGFMTHGQLPDSLLSVTLVPVIKDKTNKVGSLDNYRPIALASVLSKVLEKILLGRLNQFISTTDNQFGFKAKLGTDFCIYGLKEAVRTYLRKNSSVLLGFIDASKAFDRVNHNKLFDKLKKEVFQILLYEF</sequence>
<dbReference type="SUPFAM" id="SSF56219">
    <property type="entry name" value="DNase I-like"/>
    <property type="match status" value="1"/>
</dbReference>
<evidence type="ECO:0000259" key="2">
    <source>
        <dbReference type="Pfam" id="PF03372"/>
    </source>
</evidence>
<dbReference type="InterPro" id="IPR000477">
    <property type="entry name" value="RT_dom"/>
</dbReference>
<dbReference type="Gene3D" id="3.60.10.10">
    <property type="entry name" value="Endonuclease/exonuclease/phosphatase"/>
    <property type="match status" value="1"/>
</dbReference>
<organism evidence="3">
    <name type="scientific">Poeciliopsis prolifica</name>
    <name type="common">blackstripe livebearer</name>
    <dbReference type="NCBI Taxonomy" id="188132"/>
    <lineage>
        <taxon>Eukaryota</taxon>
        <taxon>Metazoa</taxon>
        <taxon>Chordata</taxon>
        <taxon>Craniata</taxon>
        <taxon>Vertebrata</taxon>
        <taxon>Euteleostomi</taxon>
        <taxon>Actinopterygii</taxon>
        <taxon>Neopterygii</taxon>
        <taxon>Teleostei</taxon>
        <taxon>Neoteleostei</taxon>
        <taxon>Acanthomorphata</taxon>
        <taxon>Ovalentaria</taxon>
        <taxon>Atherinomorphae</taxon>
        <taxon>Cyprinodontiformes</taxon>
        <taxon>Poeciliidae</taxon>
        <taxon>Poeciliinae</taxon>
        <taxon>Poeciliopsis</taxon>
    </lineage>
</organism>
<dbReference type="EMBL" id="GBYX01473473">
    <property type="protein sequence ID" value="JAO08186.1"/>
    <property type="molecule type" value="Transcribed_RNA"/>
</dbReference>
<dbReference type="EMBL" id="GBYX01473474">
    <property type="protein sequence ID" value="JAO08185.1"/>
    <property type="molecule type" value="Transcribed_RNA"/>
</dbReference>
<protein>
    <submittedName>
        <fullName evidence="3">LIN1</fullName>
    </submittedName>
</protein>
<dbReference type="GO" id="GO:0003824">
    <property type="term" value="F:catalytic activity"/>
    <property type="evidence" value="ECO:0007669"/>
    <property type="project" value="InterPro"/>
</dbReference>
<dbReference type="InterPro" id="IPR005135">
    <property type="entry name" value="Endo/exonuclease/phosphatase"/>
</dbReference>
<dbReference type="PANTHER" id="PTHR19446">
    <property type="entry name" value="REVERSE TRANSCRIPTASES"/>
    <property type="match status" value="1"/>
</dbReference>
<evidence type="ECO:0000313" key="3">
    <source>
        <dbReference type="EMBL" id="JAO08192.1"/>
    </source>
</evidence>
<dbReference type="InterPro" id="IPR036691">
    <property type="entry name" value="Endo/exonu/phosph_ase_sf"/>
</dbReference>
<dbReference type="Pfam" id="PF00078">
    <property type="entry name" value="RVT_1"/>
    <property type="match status" value="1"/>
</dbReference>
<dbReference type="InterPro" id="IPR043502">
    <property type="entry name" value="DNA/RNA_pol_sf"/>
</dbReference>
<dbReference type="EMBL" id="GBYX01473472">
    <property type="protein sequence ID" value="JAO08187.1"/>
    <property type="molecule type" value="Transcribed_RNA"/>
</dbReference>
<dbReference type="EMBL" id="GBYX01473465">
    <property type="protein sequence ID" value="JAO08194.1"/>
    <property type="molecule type" value="Transcribed_RNA"/>
</dbReference>
<gene>
    <name evidence="3" type="primary">LIN1</name>
</gene>
<evidence type="ECO:0000259" key="1">
    <source>
        <dbReference type="Pfam" id="PF00078"/>
    </source>
</evidence>
<name>A0A0S7EYH5_9TELE</name>